<feature type="transmembrane region" description="Helical" evidence="1">
    <location>
        <begin position="234"/>
        <end position="258"/>
    </location>
</feature>
<gene>
    <name evidence="2" type="ORF">C450_19166</name>
</gene>
<dbReference type="Proteomes" id="UP000011625">
    <property type="component" value="Unassembled WGS sequence"/>
</dbReference>
<name>M0MSK0_9EURY</name>
<sequence>MLLGVFGFVLHMIFGKAYSLVPSYFERELIVTRAPGVQFPLTVGGTCSLAVVSALPGLECLEPIGASLWGLGVGVFLVGLLWTIRGNLTGEATGTGEANADRRSVDRVANGFVPVALTYLAIGSYETVAIHTGLPTLFDGYFPRVSHLLAAGTATMLVFALGFRLLPRFLVASPPLWLVVLVLPAGALGPLLLATTLGSSSAWFTLGAVIEALAMIGFTLTYAVLFVRSDRRRVGFYGVLAGAGSGVLAITLGLSFAFGHLSPSLALAHFRLNVLGFLGLTIIGVAYQFYPPAIGTFRGASNHAALLSIGCLAGGLLNQVVGLVGQLRLMILSGELLTLIGTVVYVYQIIAVFHAR</sequence>
<feature type="transmembrane region" description="Helical" evidence="1">
    <location>
        <begin position="336"/>
        <end position="355"/>
    </location>
</feature>
<comment type="caution">
    <text evidence="2">The sequence shown here is derived from an EMBL/GenBank/DDBJ whole genome shotgun (WGS) entry which is preliminary data.</text>
</comment>
<evidence type="ECO:0000313" key="3">
    <source>
        <dbReference type="Proteomes" id="UP000011625"/>
    </source>
</evidence>
<organism evidence="2 3">
    <name type="scientific">Halococcus salifodinae DSM 8989</name>
    <dbReference type="NCBI Taxonomy" id="1227456"/>
    <lineage>
        <taxon>Archaea</taxon>
        <taxon>Methanobacteriati</taxon>
        <taxon>Methanobacteriota</taxon>
        <taxon>Stenosarchaea group</taxon>
        <taxon>Halobacteria</taxon>
        <taxon>Halobacteriales</taxon>
        <taxon>Halococcaceae</taxon>
        <taxon>Halococcus</taxon>
    </lineage>
</organism>
<evidence type="ECO:0000313" key="2">
    <source>
        <dbReference type="EMBL" id="EMA48571.1"/>
    </source>
</evidence>
<dbReference type="AlphaFoldDB" id="M0MSK0"/>
<keyword evidence="1" id="KW-1133">Transmembrane helix</keyword>
<keyword evidence="3" id="KW-1185">Reference proteome</keyword>
<dbReference type="STRING" id="1227456.C450_19166"/>
<accession>M0MSK0</accession>
<proteinExistence type="predicted"/>
<feature type="transmembrane region" description="Helical" evidence="1">
    <location>
        <begin position="145"/>
        <end position="163"/>
    </location>
</feature>
<keyword evidence="1" id="KW-0812">Transmembrane</keyword>
<dbReference type="PATRIC" id="fig|1227456.3.peg.3892"/>
<reference evidence="2 3" key="1">
    <citation type="journal article" date="2014" name="PLoS Genet.">
        <title>Phylogenetically driven sequencing of extremely halophilic archaea reveals strategies for static and dynamic osmo-response.</title>
        <authorList>
            <person name="Becker E.A."/>
            <person name="Seitzer P.M."/>
            <person name="Tritt A."/>
            <person name="Larsen D."/>
            <person name="Krusor M."/>
            <person name="Yao A.I."/>
            <person name="Wu D."/>
            <person name="Madern D."/>
            <person name="Eisen J.A."/>
            <person name="Darling A.E."/>
            <person name="Facciotti M.T."/>
        </authorList>
    </citation>
    <scope>NUCLEOTIDE SEQUENCE [LARGE SCALE GENOMIC DNA]</scope>
    <source>
        <strain evidence="2 3">DSM 8989</strain>
    </source>
</reference>
<feature type="transmembrane region" description="Helical" evidence="1">
    <location>
        <begin position="270"/>
        <end position="290"/>
    </location>
</feature>
<protein>
    <submittedName>
        <fullName evidence="2">Uncharacterized protein</fullName>
    </submittedName>
</protein>
<keyword evidence="1" id="KW-0472">Membrane</keyword>
<feature type="transmembrane region" description="Helical" evidence="1">
    <location>
        <begin position="302"/>
        <end position="324"/>
    </location>
</feature>
<evidence type="ECO:0000256" key="1">
    <source>
        <dbReference type="SAM" id="Phobius"/>
    </source>
</evidence>
<feature type="transmembrane region" description="Helical" evidence="1">
    <location>
        <begin position="65"/>
        <end position="84"/>
    </location>
</feature>
<feature type="transmembrane region" description="Helical" evidence="1">
    <location>
        <begin position="203"/>
        <end position="227"/>
    </location>
</feature>
<dbReference type="EMBL" id="AOME01000088">
    <property type="protein sequence ID" value="EMA48571.1"/>
    <property type="molecule type" value="Genomic_DNA"/>
</dbReference>
<feature type="transmembrane region" description="Helical" evidence="1">
    <location>
        <begin position="175"/>
        <end position="197"/>
    </location>
</feature>